<dbReference type="InParanoid" id="A0A165BG61"/>
<reference evidence="2 3" key="1">
    <citation type="journal article" date="2016" name="Mol. Biol. Evol.">
        <title>Comparative Genomics of Early-Diverging Mushroom-Forming Fungi Provides Insights into the Origins of Lignocellulose Decay Capabilities.</title>
        <authorList>
            <person name="Nagy L.G."/>
            <person name="Riley R."/>
            <person name="Tritt A."/>
            <person name="Adam C."/>
            <person name="Daum C."/>
            <person name="Floudas D."/>
            <person name="Sun H."/>
            <person name="Yadav J.S."/>
            <person name="Pangilinan J."/>
            <person name="Larsson K.H."/>
            <person name="Matsuura K."/>
            <person name="Barry K."/>
            <person name="Labutti K."/>
            <person name="Kuo R."/>
            <person name="Ohm R.A."/>
            <person name="Bhattacharya S.S."/>
            <person name="Shirouzu T."/>
            <person name="Yoshinaga Y."/>
            <person name="Martin F.M."/>
            <person name="Grigoriev I.V."/>
            <person name="Hibbett D.S."/>
        </authorList>
    </citation>
    <scope>NUCLEOTIDE SEQUENCE [LARGE SCALE GENOMIC DNA]</scope>
    <source>
        <strain evidence="2 3">HHB12029</strain>
    </source>
</reference>
<evidence type="ECO:0000256" key="1">
    <source>
        <dbReference type="SAM" id="MobiDB-lite"/>
    </source>
</evidence>
<gene>
    <name evidence="2" type="ORF">EXIGLDRAFT_780791</name>
</gene>
<proteinExistence type="predicted"/>
<evidence type="ECO:0000313" key="3">
    <source>
        <dbReference type="Proteomes" id="UP000077266"/>
    </source>
</evidence>
<dbReference type="EMBL" id="KV426468">
    <property type="protein sequence ID" value="KZV80578.1"/>
    <property type="molecule type" value="Genomic_DNA"/>
</dbReference>
<protein>
    <submittedName>
        <fullName evidence="2">Uncharacterized protein</fullName>
    </submittedName>
</protein>
<evidence type="ECO:0000313" key="2">
    <source>
        <dbReference type="EMBL" id="KZV80578.1"/>
    </source>
</evidence>
<dbReference type="AlphaFoldDB" id="A0A165BG61"/>
<name>A0A165BG61_EXIGL</name>
<feature type="compositionally biased region" description="Basic and acidic residues" evidence="1">
    <location>
        <begin position="44"/>
        <end position="54"/>
    </location>
</feature>
<accession>A0A165BG61</accession>
<feature type="region of interest" description="Disordered" evidence="1">
    <location>
        <begin position="1"/>
        <end position="64"/>
    </location>
</feature>
<sequence length="116" mass="12781">MDDPNVPACDRTRLPHLGAPTPRPADPEPEDMPDLLPAIPPTDVGHDASSDPHAPDPTTVPPPTYMEDIWQEILMEIGRIREIRLCLRAALVRLRTLTGQAILDIPPCTDEVQPLL</sequence>
<dbReference type="Proteomes" id="UP000077266">
    <property type="component" value="Unassembled WGS sequence"/>
</dbReference>
<organism evidence="2 3">
    <name type="scientific">Exidia glandulosa HHB12029</name>
    <dbReference type="NCBI Taxonomy" id="1314781"/>
    <lineage>
        <taxon>Eukaryota</taxon>
        <taxon>Fungi</taxon>
        <taxon>Dikarya</taxon>
        <taxon>Basidiomycota</taxon>
        <taxon>Agaricomycotina</taxon>
        <taxon>Agaricomycetes</taxon>
        <taxon>Auriculariales</taxon>
        <taxon>Exidiaceae</taxon>
        <taxon>Exidia</taxon>
    </lineage>
</organism>
<keyword evidence="3" id="KW-1185">Reference proteome</keyword>